<proteinExistence type="predicted"/>
<gene>
    <name evidence="1" type="ORF">CA13_37390</name>
</gene>
<comment type="caution">
    <text evidence="1">The sequence shown here is derived from an EMBL/GenBank/DDBJ whole genome shotgun (WGS) entry which is preliminary data.</text>
</comment>
<protein>
    <submittedName>
        <fullName evidence="1">Uncharacterized protein</fullName>
    </submittedName>
</protein>
<keyword evidence="2" id="KW-1185">Reference proteome</keyword>
<evidence type="ECO:0000313" key="2">
    <source>
        <dbReference type="Proteomes" id="UP000315010"/>
    </source>
</evidence>
<sequence length="107" mass="11474">MRQVAALGFQLSSNNHLNNVKRRKATNTAGIGFPLSSHCQQIGLTNTVPPTTIVALVKTLSSRRGGLNCLCKKKATILSDNRTSYPLLSSPCWSCANAILIAVMATF</sequence>
<dbReference type="AlphaFoldDB" id="A0A5C5Z5E8"/>
<name>A0A5C5Z5E8_9BACT</name>
<organism evidence="1 2">
    <name type="scientific">Novipirellula herctigrandis</name>
    <dbReference type="NCBI Taxonomy" id="2527986"/>
    <lineage>
        <taxon>Bacteria</taxon>
        <taxon>Pseudomonadati</taxon>
        <taxon>Planctomycetota</taxon>
        <taxon>Planctomycetia</taxon>
        <taxon>Pirellulales</taxon>
        <taxon>Pirellulaceae</taxon>
        <taxon>Novipirellula</taxon>
    </lineage>
</organism>
<reference evidence="1 2" key="1">
    <citation type="submission" date="2019-02" db="EMBL/GenBank/DDBJ databases">
        <title>Deep-cultivation of Planctomycetes and their phenomic and genomic characterization uncovers novel biology.</title>
        <authorList>
            <person name="Wiegand S."/>
            <person name="Jogler M."/>
            <person name="Boedeker C."/>
            <person name="Pinto D."/>
            <person name="Vollmers J."/>
            <person name="Rivas-Marin E."/>
            <person name="Kohn T."/>
            <person name="Peeters S.H."/>
            <person name="Heuer A."/>
            <person name="Rast P."/>
            <person name="Oberbeckmann S."/>
            <person name="Bunk B."/>
            <person name="Jeske O."/>
            <person name="Meyerdierks A."/>
            <person name="Storesund J.E."/>
            <person name="Kallscheuer N."/>
            <person name="Luecker S."/>
            <person name="Lage O.M."/>
            <person name="Pohl T."/>
            <person name="Merkel B.J."/>
            <person name="Hornburger P."/>
            <person name="Mueller R.-W."/>
            <person name="Bruemmer F."/>
            <person name="Labrenz M."/>
            <person name="Spormann A.M."/>
            <person name="Op Den Camp H."/>
            <person name="Overmann J."/>
            <person name="Amann R."/>
            <person name="Jetten M.S.M."/>
            <person name="Mascher T."/>
            <person name="Medema M.H."/>
            <person name="Devos D.P."/>
            <person name="Kaster A.-K."/>
            <person name="Ovreas L."/>
            <person name="Rohde M."/>
            <person name="Galperin M.Y."/>
            <person name="Jogler C."/>
        </authorList>
    </citation>
    <scope>NUCLEOTIDE SEQUENCE [LARGE SCALE GENOMIC DNA]</scope>
    <source>
        <strain evidence="1 2">CA13</strain>
    </source>
</reference>
<accession>A0A5C5Z5E8</accession>
<dbReference type="EMBL" id="SJPJ01000001">
    <property type="protein sequence ID" value="TWT82277.1"/>
    <property type="molecule type" value="Genomic_DNA"/>
</dbReference>
<evidence type="ECO:0000313" key="1">
    <source>
        <dbReference type="EMBL" id="TWT82277.1"/>
    </source>
</evidence>
<dbReference type="Proteomes" id="UP000315010">
    <property type="component" value="Unassembled WGS sequence"/>
</dbReference>